<sequence>MEESRKEEELRCLTCLKTPRPQPRRTFTTSLTRPIPFGFLHHCKNITLDSKIKGVLLIGESHMYFVGEEAIADTDITQILLGNKDAISISWSYEEIQEIRTRRYCLQDNGLEIFLTTGRTYLLAFDTRQDREIVLEQFKQRNLPCYEEPQYEHLVALTNRWRFGK</sequence>
<dbReference type="EMBL" id="MU827343">
    <property type="protein sequence ID" value="KAJ7352938.1"/>
    <property type="molecule type" value="Genomic_DNA"/>
</dbReference>
<comment type="caution">
    <text evidence="2">The sequence shown here is derived from an EMBL/GenBank/DDBJ whole genome shotgun (WGS) entry which is preliminary data.</text>
</comment>
<accession>A0A9X0CJP6</accession>
<keyword evidence="3" id="KW-1185">Reference proteome</keyword>
<dbReference type="InterPro" id="IPR023362">
    <property type="entry name" value="PH-BEACH_dom"/>
</dbReference>
<reference evidence="2" key="1">
    <citation type="submission" date="2023-01" db="EMBL/GenBank/DDBJ databases">
        <title>Genome assembly of the deep-sea coral Lophelia pertusa.</title>
        <authorList>
            <person name="Herrera S."/>
            <person name="Cordes E."/>
        </authorList>
    </citation>
    <scope>NUCLEOTIDE SEQUENCE</scope>
    <source>
        <strain evidence="2">USNM1676648</strain>
        <tissue evidence="2">Polyp</tissue>
    </source>
</reference>
<dbReference type="AlphaFoldDB" id="A0A9X0CJP6"/>
<organism evidence="2 3">
    <name type="scientific">Desmophyllum pertusum</name>
    <dbReference type="NCBI Taxonomy" id="174260"/>
    <lineage>
        <taxon>Eukaryota</taxon>
        <taxon>Metazoa</taxon>
        <taxon>Cnidaria</taxon>
        <taxon>Anthozoa</taxon>
        <taxon>Hexacorallia</taxon>
        <taxon>Scleractinia</taxon>
        <taxon>Caryophylliina</taxon>
        <taxon>Caryophylliidae</taxon>
        <taxon>Desmophyllum</taxon>
    </lineage>
</organism>
<feature type="domain" description="BEACH-type PH" evidence="1">
    <location>
        <begin position="32"/>
        <end position="139"/>
    </location>
</feature>
<protein>
    <recommendedName>
        <fullName evidence="1">BEACH-type PH domain-containing protein</fullName>
    </recommendedName>
</protein>
<evidence type="ECO:0000259" key="1">
    <source>
        <dbReference type="PROSITE" id="PS51783"/>
    </source>
</evidence>
<dbReference type="PROSITE" id="PS51783">
    <property type="entry name" value="PH_BEACH"/>
    <property type="match status" value="1"/>
</dbReference>
<dbReference type="Proteomes" id="UP001163046">
    <property type="component" value="Unassembled WGS sequence"/>
</dbReference>
<dbReference type="PANTHER" id="PTHR13743:SF86">
    <property type="entry name" value="LYSOSOMAL-TRAFFICKING REGULATOR"/>
    <property type="match status" value="1"/>
</dbReference>
<dbReference type="InterPro" id="IPR050865">
    <property type="entry name" value="BEACH_Domain"/>
</dbReference>
<dbReference type="OrthoDB" id="26681at2759"/>
<dbReference type="Gene3D" id="2.30.29.30">
    <property type="entry name" value="Pleckstrin-homology domain (PH domain)/Phosphotyrosine-binding domain (PTB)"/>
    <property type="match status" value="1"/>
</dbReference>
<dbReference type="Pfam" id="PF14844">
    <property type="entry name" value="PH_BEACH"/>
    <property type="match status" value="1"/>
</dbReference>
<evidence type="ECO:0000313" key="3">
    <source>
        <dbReference type="Proteomes" id="UP001163046"/>
    </source>
</evidence>
<evidence type="ECO:0000313" key="2">
    <source>
        <dbReference type="EMBL" id="KAJ7352938.1"/>
    </source>
</evidence>
<dbReference type="SUPFAM" id="SSF50729">
    <property type="entry name" value="PH domain-like"/>
    <property type="match status" value="1"/>
</dbReference>
<name>A0A9X0CJP6_9CNID</name>
<dbReference type="InterPro" id="IPR011993">
    <property type="entry name" value="PH-like_dom_sf"/>
</dbReference>
<gene>
    <name evidence="2" type="ORF">OS493_032877</name>
</gene>
<dbReference type="PANTHER" id="PTHR13743">
    <property type="entry name" value="BEIGE/BEACH-RELATED"/>
    <property type="match status" value="1"/>
</dbReference>
<proteinExistence type="predicted"/>
<dbReference type="CDD" id="cd01201">
    <property type="entry name" value="PH_BEACH"/>
    <property type="match status" value="1"/>
</dbReference>